<proteinExistence type="predicted"/>
<feature type="transmembrane region" description="Helical" evidence="1">
    <location>
        <begin position="105"/>
        <end position="122"/>
    </location>
</feature>
<dbReference type="RefSeq" id="WP_078923133.1">
    <property type="nucleotide sequence ID" value="NZ_FUYB01000014.1"/>
</dbReference>
<evidence type="ECO:0000256" key="1">
    <source>
        <dbReference type="SAM" id="Phobius"/>
    </source>
</evidence>
<keyword evidence="3" id="KW-1185">Reference proteome</keyword>
<evidence type="ECO:0000313" key="3">
    <source>
        <dbReference type="Proteomes" id="UP000190460"/>
    </source>
</evidence>
<dbReference type="Proteomes" id="UP000190460">
    <property type="component" value="Unassembled WGS sequence"/>
</dbReference>
<sequence>MLANLFWYLVIPMATLWLAYNLGWQRGYANGFLVGKDEGLKEGKLIGEKLGIEKGVKERILNHLKGSDGGVLDETERQIRAKLYADLTKKPPALPPILPKPNYRVYGWTAVSLAGVLLVFWLL</sequence>
<dbReference type="EMBL" id="FUYB01000014">
    <property type="protein sequence ID" value="SKA86140.1"/>
    <property type="molecule type" value="Genomic_DNA"/>
</dbReference>
<gene>
    <name evidence="2" type="ORF">SAMN02745130_02680</name>
</gene>
<feature type="transmembrane region" description="Helical" evidence="1">
    <location>
        <begin position="6"/>
        <end position="23"/>
    </location>
</feature>
<protein>
    <submittedName>
        <fullName evidence="2">Uncharacterized protein</fullName>
    </submittedName>
</protein>
<evidence type="ECO:0000313" key="2">
    <source>
        <dbReference type="EMBL" id="SKA86140.1"/>
    </source>
</evidence>
<dbReference type="AlphaFoldDB" id="A0A1T4X963"/>
<keyword evidence="1" id="KW-0812">Transmembrane</keyword>
<organism evidence="2 3">
    <name type="scientific">Thiothrix eikelboomii</name>
    <dbReference type="NCBI Taxonomy" id="92487"/>
    <lineage>
        <taxon>Bacteria</taxon>
        <taxon>Pseudomonadati</taxon>
        <taxon>Pseudomonadota</taxon>
        <taxon>Gammaproteobacteria</taxon>
        <taxon>Thiotrichales</taxon>
        <taxon>Thiotrichaceae</taxon>
        <taxon>Thiothrix</taxon>
    </lineage>
</organism>
<dbReference type="STRING" id="92487.SAMN02745130_02680"/>
<keyword evidence="1" id="KW-1133">Transmembrane helix</keyword>
<accession>A0A1T4X963</accession>
<name>A0A1T4X963_9GAMM</name>
<keyword evidence="1" id="KW-0472">Membrane</keyword>
<reference evidence="2 3" key="1">
    <citation type="submission" date="2017-02" db="EMBL/GenBank/DDBJ databases">
        <authorList>
            <person name="Peterson S.W."/>
        </authorList>
    </citation>
    <scope>NUCLEOTIDE SEQUENCE [LARGE SCALE GENOMIC DNA]</scope>
    <source>
        <strain evidence="2 3">ATCC 49788</strain>
    </source>
</reference>